<name>A0ACC1MTJ0_9APHY</name>
<sequence>MTLVRYDEEGNAQPVPVDPAGSKFLPTANEFVDLRTSITNLSPSELILTLNLTLEPSDHVVYQGELLDIPVGRLAKGESHEVETPVAFVACGRFDFAAEVRAVARPRESSLVGHGKMRIAVSES</sequence>
<reference evidence="1" key="1">
    <citation type="submission" date="2022-08" db="EMBL/GenBank/DDBJ databases">
        <title>Genome Sequence of Pycnoporus sanguineus.</title>
        <authorList>
            <person name="Buettner E."/>
        </authorList>
    </citation>
    <scope>NUCLEOTIDE SEQUENCE</scope>
    <source>
        <strain evidence="1">CG-C14</strain>
    </source>
</reference>
<comment type="caution">
    <text evidence="1">The sequence shown here is derived from an EMBL/GenBank/DDBJ whole genome shotgun (WGS) entry which is preliminary data.</text>
</comment>
<gene>
    <name evidence="1" type="ORF">NUW54_g12794</name>
</gene>
<keyword evidence="2" id="KW-1185">Reference proteome</keyword>
<evidence type="ECO:0000313" key="2">
    <source>
        <dbReference type="Proteomes" id="UP001144978"/>
    </source>
</evidence>
<evidence type="ECO:0000313" key="1">
    <source>
        <dbReference type="EMBL" id="KAJ2970150.1"/>
    </source>
</evidence>
<protein>
    <submittedName>
        <fullName evidence="1">Uncharacterized protein</fullName>
    </submittedName>
</protein>
<accession>A0ACC1MTJ0</accession>
<dbReference type="EMBL" id="JANSHE010005606">
    <property type="protein sequence ID" value="KAJ2970150.1"/>
    <property type="molecule type" value="Genomic_DNA"/>
</dbReference>
<proteinExistence type="predicted"/>
<dbReference type="Proteomes" id="UP001144978">
    <property type="component" value="Unassembled WGS sequence"/>
</dbReference>
<organism evidence="1 2">
    <name type="scientific">Trametes sanguinea</name>
    <dbReference type="NCBI Taxonomy" id="158606"/>
    <lineage>
        <taxon>Eukaryota</taxon>
        <taxon>Fungi</taxon>
        <taxon>Dikarya</taxon>
        <taxon>Basidiomycota</taxon>
        <taxon>Agaricomycotina</taxon>
        <taxon>Agaricomycetes</taxon>
        <taxon>Polyporales</taxon>
        <taxon>Polyporaceae</taxon>
        <taxon>Trametes</taxon>
    </lineage>
</organism>